<organism evidence="3 4">
    <name type="scientific">Rodentibacter myodis</name>
    <dbReference type="NCBI Taxonomy" id="1907939"/>
    <lineage>
        <taxon>Bacteria</taxon>
        <taxon>Pseudomonadati</taxon>
        <taxon>Pseudomonadota</taxon>
        <taxon>Gammaproteobacteria</taxon>
        <taxon>Pasteurellales</taxon>
        <taxon>Pasteurellaceae</taxon>
        <taxon>Rodentibacter</taxon>
    </lineage>
</organism>
<dbReference type="InterPro" id="IPR058408">
    <property type="entry name" value="DUF8095"/>
</dbReference>
<evidence type="ECO:0000313" key="4">
    <source>
        <dbReference type="Proteomes" id="UP000188602"/>
    </source>
</evidence>
<keyword evidence="1" id="KW-0732">Signal</keyword>
<gene>
    <name evidence="3" type="ORF">BKL49_02425</name>
</gene>
<name>A0A1V3JSI6_9PAST</name>
<evidence type="ECO:0000259" key="2">
    <source>
        <dbReference type="Pfam" id="PF26367"/>
    </source>
</evidence>
<evidence type="ECO:0000256" key="1">
    <source>
        <dbReference type="SAM" id="SignalP"/>
    </source>
</evidence>
<dbReference type="AlphaFoldDB" id="A0A1V3JSI6"/>
<dbReference type="Proteomes" id="UP000188602">
    <property type="component" value="Unassembled WGS sequence"/>
</dbReference>
<evidence type="ECO:0000313" key="3">
    <source>
        <dbReference type="EMBL" id="OOF59668.1"/>
    </source>
</evidence>
<dbReference type="EMBL" id="MLHQ01000008">
    <property type="protein sequence ID" value="OOF59668.1"/>
    <property type="molecule type" value="Genomic_DNA"/>
</dbReference>
<dbReference type="RefSeq" id="WP_077423049.1">
    <property type="nucleotide sequence ID" value="NZ_MLHQ01000008.1"/>
</dbReference>
<proteinExistence type="predicted"/>
<feature type="domain" description="DUF8095" evidence="2">
    <location>
        <begin position="44"/>
        <end position="181"/>
    </location>
</feature>
<feature type="chain" id="PRO_5012008020" description="DUF8095 domain-containing protein" evidence="1">
    <location>
        <begin position="29"/>
        <end position="189"/>
    </location>
</feature>
<dbReference type="OrthoDB" id="5689769at2"/>
<protein>
    <recommendedName>
        <fullName evidence="2">DUF8095 domain-containing protein</fullName>
    </recommendedName>
</protein>
<reference evidence="3 4" key="1">
    <citation type="submission" date="2016-10" db="EMBL/GenBank/DDBJ databases">
        <title>Rodentibacter gen. nov. and new species.</title>
        <authorList>
            <person name="Christensen H."/>
        </authorList>
    </citation>
    <scope>NUCLEOTIDE SEQUENCE [LARGE SCALE GENOMIC DNA]</scope>
    <source>
        <strain evidence="3 4">Ac151</strain>
    </source>
</reference>
<comment type="caution">
    <text evidence="3">The sequence shown here is derived from an EMBL/GenBank/DDBJ whole genome shotgun (WGS) entry which is preliminary data.</text>
</comment>
<dbReference type="Pfam" id="PF26367">
    <property type="entry name" value="DUF8095"/>
    <property type="match status" value="1"/>
</dbReference>
<sequence length="189" mass="21072">MNHRKKINTYILFFSTSSIFSFSTFVNATNQPVNETGSDVSLTLYVDGATQRSSGMHSSEKDTKKLAHSIEFEVYTMNEESSSHSVYVSPAGICKGFEGDYGVDFTNTTNNYVNRGDNSQYYGGITGASLYQKDDAKNVQYVPVYVIRDAQLEKEIREREGKQTKQVARSNISTGEEFLDKTICNTGGK</sequence>
<accession>A0A1V3JSI6</accession>
<keyword evidence="4" id="KW-1185">Reference proteome</keyword>
<dbReference type="STRING" id="1907939.BKL49_02425"/>
<feature type="signal peptide" evidence="1">
    <location>
        <begin position="1"/>
        <end position="28"/>
    </location>
</feature>